<evidence type="ECO:0000256" key="1">
    <source>
        <dbReference type="SAM" id="Phobius"/>
    </source>
</evidence>
<dbReference type="Proteomes" id="UP000030708">
    <property type="component" value="Unassembled WGS sequence"/>
</dbReference>
<proteinExistence type="predicted"/>
<gene>
    <name evidence="2" type="ORF">PFTANZ_03537</name>
</gene>
<accession>A0A024W4X2</accession>
<reference evidence="2 3" key="2">
    <citation type="submission" date="2013-02" db="EMBL/GenBank/DDBJ databases">
        <title>The Genome Sequence of Plasmodium falciparum Tanzania (2000708).</title>
        <authorList>
            <consortium name="The Broad Institute Genome Sequencing Platform"/>
            <consortium name="The Broad Institute Genome Sequencing Center for Infectious Disease"/>
            <person name="Neafsey D."/>
            <person name="Cheeseman I."/>
            <person name="Volkman S."/>
            <person name="Adams J."/>
            <person name="Walker B."/>
            <person name="Young S.K."/>
            <person name="Zeng Q."/>
            <person name="Gargeya S."/>
            <person name="Fitzgerald M."/>
            <person name="Haas B."/>
            <person name="Abouelleil A."/>
            <person name="Alvarado L."/>
            <person name="Arachchi H.M."/>
            <person name="Berlin A.M."/>
            <person name="Chapman S.B."/>
            <person name="Dewar J."/>
            <person name="Goldberg J."/>
            <person name="Griggs A."/>
            <person name="Gujja S."/>
            <person name="Hansen M."/>
            <person name="Howarth C."/>
            <person name="Imamovic A."/>
            <person name="Larimer J."/>
            <person name="McCowan C."/>
            <person name="Murphy C."/>
            <person name="Neiman D."/>
            <person name="Pearson M."/>
            <person name="Priest M."/>
            <person name="Roberts A."/>
            <person name="Saif S."/>
            <person name="Shea T."/>
            <person name="Sisk P."/>
            <person name="Sykes S."/>
            <person name="Wortman J."/>
            <person name="Nusbaum C."/>
            <person name="Birren B."/>
        </authorList>
    </citation>
    <scope>NUCLEOTIDE SEQUENCE [LARGE SCALE GENOMIC DNA]</scope>
    <source>
        <strain evidence="3">Tanzania (2000708)</strain>
    </source>
</reference>
<sequence>MINKILNNINTLNDIKDDDFSHAENVFNLIEGILIHENSYWKYVNILNELTTLCYEDPVNFRSLLFSKKQKNLEEKENKINQIVDRILIVLEKYEDIRSTFIYSISKLVLINDYNLNIRILHILCNLQNNQEYKYYIYSVFEEIISATILNLKKKKKKKKKYHDTLCNIFKGLAHLPKDKFIAGGFSNCIHKVIDSLRNKLNEDALKLLSILTLDKENCIIAYDEGLLKILTEEMNKREEENFDQVPNYMQYTYLIVSQLCNNYIKHCDILINDKMHSQFYFKKIKSIININIQELSTNNSIFANIIMSTLNSMCKYNEKCLYELCNAYHYIDLLLICIKMENGNPYLLSASLDGLLILLSNEEIYKNNINYILNNSNNLKIILPLLFGQKYYNMLNIHNLENNNEDNVVQEYLYKVVEHTLDIVTFFFQKEIDKYTIKVKKQFRNSDVNYYLLTCLEKKNTQIIIKLLKCIYFIPFTDYSLIELHKIFFILHDKSIDINDEWKEIYYYSVMIYMKVLKNEDIKKVIECYNTEQIIISLLRIMNEFLLKDILLQKKTNDVIVNKKNMLELNEEYGTLYNKKDYYMDLNKIIVELLCICSHYKDLRGFLRNNLISTYFIHILTNEDKLYNELKMDYDILIERTWCCNMDNIFKTLMKNNMKKNKKVTLRLLINIADICSGYFYQFKSNCDTNIFHLCDLEEKHWEEKKILQYFYFLNEDDKNDYIYQVNILLNHYMTDLFTILYTFVQNDIFIELKKELQENYFPGVLKYHKLKYEKKIKKWKLKEKQIKQKIKNMNITYEDMTYQNYQDGYKEKMNDMYNNSFNNIHHDVSSILNSLNEELAIIKEKKKKLIQKLYNNNFKQTFDISVENQIGTNIEYMFDIPKVIKKKKSLKYLKSSKQNQGEYIDTNNLILSKKEKNYDSEQILMHTGEDMSGNIHTSPNNIKTSINSNNNIYNNSNKYKDGVNNISDYINTNEKANDTIYNNKKNHFSDTSSNIENYSTSSSSTENSVVNKPILDKFSCELLKYNKENIYEHKLNNNHILLFNKRGIFINSNRGEINEAFVLYAILRIFYSIIINNINNEYYLKVKEFLLKHHVIKTFLNVLNQCSFYDCNVYAHFFRLYSEILKMNVTAVESMNMLLFYNIFFYYCKLLSRVFINKIRNSEYILSYKEQYFFAELSKLFYYFTQKIIYIQFSQYKEIQKWCVDCTLFHFFYKNNIILLLYLFIYIHSVHHGSIYASYIYHKKNFFFIHTIFFYTLFTLSYLMCFSKKLKYFILYFINYKKYIHKVLFRKSIIHSLFFYNKLIYLRIVFQNQLSLDRKTPTQIYHLSPVVYIRENSVEWYFIALGVDKYYLVYIPDNFEENITEDKDIKLIIYSERKYVDLTRICISKINDNLVIFGYINYNNNYISYESYDIFISMNKYFQNNIVSYAQFLSGNTYETRVDLIQDNIIRNNLKHYMNTKNILISTFAYKEVSPSDYMKYKTRREKKKEREEIRNNIEKRQDHYEDTFYSNNISDDFYSHDSLLTYSSNKEKYNNSDDNIQQNCNIQSNDEEFNIFRRNVKSKNKRKLLFFVLTKKHFYIFKFNFKHWIFLSPFIEDEKNDLHLYVESSIDSHDEQINSKDHVIKNDKIYLNNILGITSNNNMVNDENIPFARKCAIRNTIKYNYSCNNTEYTNQQILSTQMSTNSIESQQRQSEIINKSEVYDERERYSNANKLFLKHIHKYDNEYLSQIKFVNNNESIIEIQFKIKNKEEITEKKIKMILFDDYTRELWKRSLAHSLNIQLVSSEWRRKWN</sequence>
<dbReference type="EMBL" id="KI926448">
    <property type="protein sequence ID" value="ETW35737.1"/>
    <property type="molecule type" value="Genomic_DNA"/>
</dbReference>
<feature type="transmembrane region" description="Helical" evidence="1">
    <location>
        <begin position="1249"/>
        <end position="1268"/>
    </location>
</feature>
<feature type="transmembrane region" description="Helical" evidence="1">
    <location>
        <begin position="1289"/>
        <end position="1312"/>
    </location>
</feature>
<feature type="transmembrane region" description="Helical" evidence="1">
    <location>
        <begin position="1219"/>
        <end position="1243"/>
    </location>
</feature>
<feature type="transmembrane region" description="Helical" evidence="1">
    <location>
        <begin position="1140"/>
        <end position="1158"/>
    </location>
</feature>
<evidence type="ECO:0000313" key="3">
    <source>
        <dbReference type="Proteomes" id="UP000030708"/>
    </source>
</evidence>
<evidence type="ECO:0000313" key="2">
    <source>
        <dbReference type="EMBL" id="ETW35737.1"/>
    </source>
</evidence>
<dbReference type="eggNOG" id="ENOG502SDVR">
    <property type="taxonomic scope" value="Eukaryota"/>
</dbReference>
<protein>
    <submittedName>
        <fullName evidence="2">Uncharacterized protein</fullName>
    </submittedName>
</protein>
<keyword evidence="1" id="KW-1133">Transmembrane helix</keyword>
<keyword evidence="1" id="KW-0812">Transmembrane</keyword>
<keyword evidence="1" id="KW-0472">Membrane</keyword>
<name>A0A024W4X2_PLAFA</name>
<reference evidence="2 3" key="1">
    <citation type="submission" date="2013-02" db="EMBL/GenBank/DDBJ databases">
        <title>The Genome Annotation of Plasmodium falciparum Tanzania (2000708).</title>
        <authorList>
            <consortium name="The Broad Institute Genome Sequencing Platform"/>
            <consortium name="The Broad Institute Genome Sequencing Center for Infectious Disease"/>
            <person name="Neafsey D."/>
            <person name="Hoffman S."/>
            <person name="Volkman S."/>
            <person name="Rosenthal P."/>
            <person name="Walker B."/>
            <person name="Young S.K."/>
            <person name="Zeng Q."/>
            <person name="Gargeya S."/>
            <person name="Fitzgerald M."/>
            <person name="Haas B."/>
            <person name="Abouelleil A."/>
            <person name="Allen A.W."/>
            <person name="Alvarado L."/>
            <person name="Arachchi H.M."/>
            <person name="Berlin A.M."/>
            <person name="Chapman S.B."/>
            <person name="Gainer-Dewar J."/>
            <person name="Goldberg J."/>
            <person name="Griggs A."/>
            <person name="Gujja S."/>
            <person name="Hansen M."/>
            <person name="Howarth C."/>
            <person name="Imamovic A."/>
            <person name="Ireland A."/>
            <person name="Larimer J."/>
            <person name="McCowan C."/>
            <person name="Murphy C."/>
            <person name="Pearson M."/>
            <person name="Poon T.W."/>
            <person name="Priest M."/>
            <person name="Roberts A."/>
            <person name="Saif S."/>
            <person name="Shea T."/>
            <person name="Sisk P."/>
            <person name="Sykes S."/>
            <person name="Wortman J."/>
            <person name="Nusbaum C."/>
            <person name="Birren B."/>
        </authorList>
    </citation>
    <scope>NUCLEOTIDE SEQUENCE [LARGE SCALE GENOMIC DNA]</scope>
    <source>
        <strain evidence="3">Tanzania (2000708)</strain>
    </source>
</reference>
<dbReference type="OrthoDB" id="371299at2759"/>
<organism evidence="2 3">
    <name type="scientific">Plasmodium falciparum Tanzania</name>
    <name type="common">2000708</name>
    <dbReference type="NCBI Taxonomy" id="1036725"/>
    <lineage>
        <taxon>Eukaryota</taxon>
        <taxon>Sar</taxon>
        <taxon>Alveolata</taxon>
        <taxon>Apicomplexa</taxon>
        <taxon>Aconoidasida</taxon>
        <taxon>Haemosporida</taxon>
        <taxon>Plasmodiidae</taxon>
        <taxon>Plasmodium</taxon>
        <taxon>Plasmodium (Laverania)</taxon>
    </lineage>
</organism>